<evidence type="ECO:0000256" key="1">
    <source>
        <dbReference type="SAM" id="MobiDB-lite"/>
    </source>
</evidence>
<evidence type="ECO:0000313" key="2">
    <source>
        <dbReference type="EMBL" id="KAG5285363.1"/>
    </source>
</evidence>
<dbReference type="AlphaFoldDB" id="A0AAV6HDI9"/>
<name>A0AAV6HDI9_9TELE</name>
<comment type="caution">
    <text evidence="2">The sequence shown here is derived from an EMBL/GenBank/DDBJ whole genome shotgun (WGS) entry which is preliminary data.</text>
</comment>
<feature type="region of interest" description="Disordered" evidence="1">
    <location>
        <begin position="16"/>
        <end position="78"/>
    </location>
</feature>
<evidence type="ECO:0000313" key="3">
    <source>
        <dbReference type="Proteomes" id="UP000823561"/>
    </source>
</evidence>
<feature type="compositionally biased region" description="Basic and acidic residues" evidence="1">
    <location>
        <begin position="21"/>
        <end position="30"/>
    </location>
</feature>
<gene>
    <name evidence="2" type="ORF">AALO_G00002550</name>
</gene>
<sequence>MGYFYYRRRTSRHVIHSNKPKTIEDRHSKPADSQYTGFDRSSHQTSESPVYENFRERPSDITATRHYSNMDSPTEPGDLYVQCDSEHDAIYSNDPTFNYRNQPDNCEEDVYIVPDA</sequence>
<feature type="compositionally biased region" description="Polar residues" evidence="1">
    <location>
        <begin position="61"/>
        <end position="72"/>
    </location>
</feature>
<dbReference type="Proteomes" id="UP000823561">
    <property type="component" value="Chromosome 1"/>
</dbReference>
<dbReference type="EMBL" id="JADWDJ010000001">
    <property type="protein sequence ID" value="KAG5285363.1"/>
    <property type="molecule type" value="Genomic_DNA"/>
</dbReference>
<accession>A0AAV6HDI9</accession>
<organism evidence="2 3">
    <name type="scientific">Alosa alosa</name>
    <name type="common">allis shad</name>
    <dbReference type="NCBI Taxonomy" id="278164"/>
    <lineage>
        <taxon>Eukaryota</taxon>
        <taxon>Metazoa</taxon>
        <taxon>Chordata</taxon>
        <taxon>Craniata</taxon>
        <taxon>Vertebrata</taxon>
        <taxon>Euteleostomi</taxon>
        <taxon>Actinopterygii</taxon>
        <taxon>Neopterygii</taxon>
        <taxon>Teleostei</taxon>
        <taxon>Clupei</taxon>
        <taxon>Clupeiformes</taxon>
        <taxon>Clupeoidei</taxon>
        <taxon>Clupeidae</taxon>
        <taxon>Alosa</taxon>
    </lineage>
</organism>
<keyword evidence="3" id="KW-1185">Reference proteome</keyword>
<protein>
    <submittedName>
        <fullName evidence="2">Uncharacterized protein</fullName>
    </submittedName>
</protein>
<reference evidence="2 3" key="1">
    <citation type="submission" date="2020-10" db="EMBL/GenBank/DDBJ databases">
        <title>Chromosome-scale genome assembly of the Allis shad, Alosa alosa.</title>
        <authorList>
            <person name="Margot Z."/>
            <person name="Christophe K."/>
            <person name="Cabau C."/>
            <person name="Louis A."/>
            <person name="Berthelot C."/>
            <person name="Parey E."/>
            <person name="Roest Crollius H."/>
            <person name="Montfort J."/>
            <person name="Robinson-Rechavi M."/>
            <person name="Bucao C."/>
            <person name="Bouchez O."/>
            <person name="Gislard M."/>
            <person name="Lluch J."/>
            <person name="Milhes M."/>
            <person name="Lampietro C."/>
            <person name="Lopez Roques C."/>
            <person name="Donnadieu C."/>
            <person name="Braasch I."/>
            <person name="Desvignes T."/>
            <person name="Postlethwait J."/>
            <person name="Bobe J."/>
            <person name="Guiguen Y."/>
        </authorList>
    </citation>
    <scope>NUCLEOTIDE SEQUENCE [LARGE SCALE GENOMIC DNA]</scope>
    <source>
        <strain evidence="2">M-15738</strain>
        <tissue evidence="2">Blood</tissue>
    </source>
</reference>
<proteinExistence type="predicted"/>